<evidence type="ECO:0000256" key="6">
    <source>
        <dbReference type="RuleBase" id="RU000461"/>
    </source>
</evidence>
<protein>
    <submittedName>
        <fullName evidence="8">Cytochrome P450</fullName>
    </submittedName>
</protein>
<evidence type="ECO:0000256" key="4">
    <source>
        <dbReference type="ARBA" id="ARBA00023004"/>
    </source>
</evidence>
<dbReference type="Pfam" id="PF00067">
    <property type="entry name" value="p450"/>
    <property type="match status" value="1"/>
</dbReference>
<keyword evidence="2 5" id="KW-0479">Metal-binding</keyword>
<sequence length="534" mass="61217">MVLYVLGAILVLGTVWHLVRRRRLPGGTKWPPGPRGLPLIGRVWDIPRQHSYKRFKVWNDKYGPLVGINIFGINHLWLASDKVANDLLAKRANKHSDRPSINQLAQSKTAPEYLPLMGLNEIWRRQRKIVTQFLNTGSKMGHYDFPFLECGQFLSELLDNPENYENITENYTGRVISRLAFGSPEHYMDIRSYSHGLLKAISPAAYITNIIPQLKMIPFLANPWKWVEYKRHVAERIWFMKMFGNVKDQMNAGVARPSYMKEVLEKQGKTKLSDLEAAYVVGMIGLAGVLTTSSAMMTYLLAMTLHPEWQAKLQEEVDTVCGGRIPEPSDSPNMPVLRAVVMELLRWRPITPSSIPHETTEDDIYDGYFIPKGTYIHPNQWAITRDPVAYPDPEEFNPDRWLNPNFPSYKEPLTKYPSIQNFTTFGYGKRICMGMDLVENEFFVAIGGMAWAANISKKVDANGRIIEVPRHEYSTYLISRPKKFPFDMKPRSLERKAQVAEFRARAIREMDPPFSTMKNEKVDEKVDSGAELSS</sequence>
<comment type="cofactor">
    <cofactor evidence="5">
        <name>heme</name>
        <dbReference type="ChEBI" id="CHEBI:30413"/>
    </cofactor>
</comment>
<feature type="compositionally biased region" description="Basic and acidic residues" evidence="7">
    <location>
        <begin position="518"/>
        <end position="528"/>
    </location>
</feature>
<dbReference type="Gene3D" id="1.10.630.10">
    <property type="entry name" value="Cytochrome P450"/>
    <property type="match status" value="1"/>
</dbReference>
<accession>A0A6A5ZJH9</accession>
<keyword evidence="6" id="KW-0503">Monooxygenase</keyword>
<evidence type="ECO:0000256" key="1">
    <source>
        <dbReference type="ARBA" id="ARBA00010617"/>
    </source>
</evidence>
<dbReference type="InterPro" id="IPR036396">
    <property type="entry name" value="Cyt_P450_sf"/>
</dbReference>
<dbReference type="PANTHER" id="PTHR46300">
    <property type="entry name" value="P450, PUTATIVE (EUROFUNG)-RELATED-RELATED"/>
    <property type="match status" value="1"/>
</dbReference>
<dbReference type="GO" id="GO:0004497">
    <property type="term" value="F:monooxygenase activity"/>
    <property type="evidence" value="ECO:0007669"/>
    <property type="project" value="UniProtKB-KW"/>
</dbReference>
<dbReference type="InterPro" id="IPR002401">
    <property type="entry name" value="Cyt_P450_E_grp-I"/>
</dbReference>
<keyword evidence="5 6" id="KW-0349">Heme</keyword>
<evidence type="ECO:0000256" key="3">
    <source>
        <dbReference type="ARBA" id="ARBA00023002"/>
    </source>
</evidence>
<dbReference type="PRINTS" id="PR00385">
    <property type="entry name" value="P450"/>
</dbReference>
<dbReference type="EMBL" id="ML977315">
    <property type="protein sequence ID" value="KAF2119286.1"/>
    <property type="molecule type" value="Genomic_DNA"/>
</dbReference>
<dbReference type="InterPro" id="IPR050364">
    <property type="entry name" value="Cytochrome_P450_fung"/>
</dbReference>
<dbReference type="GO" id="GO:0005506">
    <property type="term" value="F:iron ion binding"/>
    <property type="evidence" value="ECO:0007669"/>
    <property type="project" value="InterPro"/>
</dbReference>
<dbReference type="PRINTS" id="PR00463">
    <property type="entry name" value="EP450I"/>
</dbReference>
<dbReference type="PANTHER" id="PTHR46300:SF8">
    <property type="entry name" value="CYTOCHROME P450 2E1"/>
    <property type="match status" value="1"/>
</dbReference>
<evidence type="ECO:0000313" key="9">
    <source>
        <dbReference type="Proteomes" id="UP000799770"/>
    </source>
</evidence>
<dbReference type="SMR" id="A0A6A5ZJH9"/>
<dbReference type="GO" id="GO:0020037">
    <property type="term" value="F:heme binding"/>
    <property type="evidence" value="ECO:0007669"/>
    <property type="project" value="InterPro"/>
</dbReference>
<feature type="region of interest" description="Disordered" evidence="7">
    <location>
        <begin position="513"/>
        <end position="534"/>
    </location>
</feature>
<dbReference type="OrthoDB" id="1470350at2759"/>
<proteinExistence type="inferred from homology"/>
<gene>
    <name evidence="8" type="ORF">BDV96DRAFT_610372</name>
</gene>
<dbReference type="InterPro" id="IPR001128">
    <property type="entry name" value="Cyt_P450"/>
</dbReference>
<dbReference type="SUPFAM" id="SSF48264">
    <property type="entry name" value="Cytochrome P450"/>
    <property type="match status" value="1"/>
</dbReference>
<dbReference type="AlphaFoldDB" id="A0A6A5ZJH9"/>
<keyword evidence="9" id="KW-1185">Reference proteome</keyword>
<name>A0A6A5ZJH9_9PLEO</name>
<dbReference type="Proteomes" id="UP000799770">
    <property type="component" value="Unassembled WGS sequence"/>
</dbReference>
<reference evidence="8" key="1">
    <citation type="journal article" date="2020" name="Stud. Mycol.">
        <title>101 Dothideomycetes genomes: a test case for predicting lifestyles and emergence of pathogens.</title>
        <authorList>
            <person name="Haridas S."/>
            <person name="Albert R."/>
            <person name="Binder M."/>
            <person name="Bloem J."/>
            <person name="Labutti K."/>
            <person name="Salamov A."/>
            <person name="Andreopoulos B."/>
            <person name="Baker S."/>
            <person name="Barry K."/>
            <person name="Bills G."/>
            <person name="Bluhm B."/>
            <person name="Cannon C."/>
            <person name="Castanera R."/>
            <person name="Culley D."/>
            <person name="Daum C."/>
            <person name="Ezra D."/>
            <person name="Gonzalez J."/>
            <person name="Henrissat B."/>
            <person name="Kuo A."/>
            <person name="Liang C."/>
            <person name="Lipzen A."/>
            <person name="Lutzoni F."/>
            <person name="Magnuson J."/>
            <person name="Mondo S."/>
            <person name="Nolan M."/>
            <person name="Ohm R."/>
            <person name="Pangilinan J."/>
            <person name="Park H.-J."/>
            <person name="Ramirez L."/>
            <person name="Alfaro M."/>
            <person name="Sun H."/>
            <person name="Tritt A."/>
            <person name="Yoshinaga Y."/>
            <person name="Zwiers L.-H."/>
            <person name="Turgeon B."/>
            <person name="Goodwin S."/>
            <person name="Spatafora J."/>
            <person name="Crous P."/>
            <person name="Grigoriev I."/>
        </authorList>
    </citation>
    <scope>NUCLEOTIDE SEQUENCE</scope>
    <source>
        <strain evidence="8">CBS 627.86</strain>
    </source>
</reference>
<feature type="binding site" description="axial binding residue" evidence="5">
    <location>
        <position position="432"/>
    </location>
    <ligand>
        <name>heme</name>
        <dbReference type="ChEBI" id="CHEBI:30413"/>
    </ligand>
    <ligandPart>
        <name>Fe</name>
        <dbReference type="ChEBI" id="CHEBI:18248"/>
    </ligandPart>
</feature>
<dbReference type="CDD" id="cd11065">
    <property type="entry name" value="CYP64-like"/>
    <property type="match status" value="1"/>
</dbReference>
<keyword evidence="4 5" id="KW-0408">Iron</keyword>
<comment type="similarity">
    <text evidence="1 6">Belongs to the cytochrome P450 family.</text>
</comment>
<keyword evidence="3 6" id="KW-0560">Oxidoreductase</keyword>
<dbReference type="GO" id="GO:0016705">
    <property type="term" value="F:oxidoreductase activity, acting on paired donors, with incorporation or reduction of molecular oxygen"/>
    <property type="evidence" value="ECO:0007669"/>
    <property type="project" value="InterPro"/>
</dbReference>
<dbReference type="PROSITE" id="PS00086">
    <property type="entry name" value="CYTOCHROME_P450"/>
    <property type="match status" value="1"/>
</dbReference>
<evidence type="ECO:0000313" key="8">
    <source>
        <dbReference type="EMBL" id="KAF2119286.1"/>
    </source>
</evidence>
<evidence type="ECO:0000256" key="2">
    <source>
        <dbReference type="ARBA" id="ARBA00022723"/>
    </source>
</evidence>
<dbReference type="InterPro" id="IPR017972">
    <property type="entry name" value="Cyt_P450_CS"/>
</dbReference>
<organism evidence="8 9">
    <name type="scientific">Lophiotrema nucula</name>
    <dbReference type="NCBI Taxonomy" id="690887"/>
    <lineage>
        <taxon>Eukaryota</taxon>
        <taxon>Fungi</taxon>
        <taxon>Dikarya</taxon>
        <taxon>Ascomycota</taxon>
        <taxon>Pezizomycotina</taxon>
        <taxon>Dothideomycetes</taxon>
        <taxon>Pleosporomycetidae</taxon>
        <taxon>Pleosporales</taxon>
        <taxon>Lophiotremataceae</taxon>
        <taxon>Lophiotrema</taxon>
    </lineage>
</organism>
<evidence type="ECO:0000256" key="5">
    <source>
        <dbReference type="PIRSR" id="PIRSR602401-1"/>
    </source>
</evidence>
<evidence type="ECO:0000256" key="7">
    <source>
        <dbReference type="SAM" id="MobiDB-lite"/>
    </source>
</evidence>